<dbReference type="Pfam" id="PF01339">
    <property type="entry name" value="CheB_methylest"/>
    <property type="match status" value="1"/>
</dbReference>
<dbReference type="CDD" id="cd17541">
    <property type="entry name" value="REC_CheB-like"/>
    <property type="match status" value="1"/>
</dbReference>
<accession>A0ABR7RN57</accession>
<keyword evidence="11" id="KW-1185">Reference proteome</keyword>
<reference evidence="10 11" key="1">
    <citation type="journal article" date="2013" name="Int. J. Syst. Evol. Microbiol.">
        <title>Roseomonas aerophila sp. nov., isolated from air.</title>
        <authorList>
            <person name="Kim S.J."/>
            <person name="Weon H.Y."/>
            <person name="Ahn J.H."/>
            <person name="Hong S.B."/>
            <person name="Seok S.J."/>
            <person name="Whang K.S."/>
            <person name="Kwon S.W."/>
        </authorList>
    </citation>
    <scope>NUCLEOTIDE SEQUENCE [LARGE SCALE GENOMIC DNA]</scope>
    <source>
        <strain evidence="10 11">NBRC 108923</strain>
    </source>
</reference>
<feature type="modified residue" description="4-aspartylphosphate" evidence="7">
    <location>
        <position position="61"/>
    </location>
</feature>
<evidence type="ECO:0000259" key="9">
    <source>
        <dbReference type="PROSITE" id="PS50122"/>
    </source>
</evidence>
<dbReference type="PANTHER" id="PTHR42872">
    <property type="entry name" value="PROTEIN-GLUTAMATE METHYLESTERASE/PROTEIN-GLUTAMINE GLUTAMINASE"/>
    <property type="match status" value="1"/>
</dbReference>
<comment type="catalytic activity">
    <reaction evidence="5">
        <text>[protein]-L-glutamate 5-O-methyl ester + H2O = L-glutamyl-[protein] + methanol + H(+)</text>
        <dbReference type="Rhea" id="RHEA:23236"/>
        <dbReference type="Rhea" id="RHEA-COMP:10208"/>
        <dbReference type="Rhea" id="RHEA-COMP:10311"/>
        <dbReference type="ChEBI" id="CHEBI:15377"/>
        <dbReference type="ChEBI" id="CHEBI:15378"/>
        <dbReference type="ChEBI" id="CHEBI:17790"/>
        <dbReference type="ChEBI" id="CHEBI:29973"/>
        <dbReference type="ChEBI" id="CHEBI:82795"/>
        <dbReference type="EC" id="3.1.1.61"/>
    </reaction>
</comment>
<evidence type="ECO:0000256" key="2">
    <source>
        <dbReference type="ARBA" id="ARBA00022500"/>
    </source>
</evidence>
<comment type="caution">
    <text evidence="10">The sequence shown here is derived from an EMBL/GenBank/DDBJ whole genome shotgun (WGS) entry which is preliminary data.</text>
</comment>
<keyword evidence="2 6" id="KW-0145">Chemotaxis</keyword>
<dbReference type="PIRSF" id="PIRSF000876">
    <property type="entry name" value="RR_chemtxs_CheB"/>
    <property type="match status" value="1"/>
</dbReference>
<dbReference type="PANTHER" id="PTHR42872:SF6">
    <property type="entry name" value="PROTEIN-GLUTAMATE METHYLESTERASE_PROTEIN-GLUTAMINE GLUTAMINASE"/>
    <property type="match status" value="1"/>
</dbReference>
<feature type="active site" evidence="6">
    <location>
        <position position="195"/>
    </location>
</feature>
<feature type="active site" evidence="6">
    <location>
        <position position="288"/>
    </location>
</feature>
<dbReference type="InterPro" id="IPR008248">
    <property type="entry name" value="CheB-like"/>
</dbReference>
<evidence type="ECO:0000256" key="5">
    <source>
        <dbReference type="ARBA" id="ARBA00048267"/>
    </source>
</evidence>
<evidence type="ECO:0000256" key="3">
    <source>
        <dbReference type="ARBA" id="ARBA00022801"/>
    </source>
</evidence>
<evidence type="ECO:0000313" key="11">
    <source>
        <dbReference type="Proteomes" id="UP000626026"/>
    </source>
</evidence>
<name>A0ABR7RN57_9PROT</name>
<evidence type="ECO:0000256" key="6">
    <source>
        <dbReference type="PROSITE-ProRule" id="PRU00050"/>
    </source>
</evidence>
<dbReference type="EC" id="3.1.1.61" evidence="4"/>
<feature type="domain" description="Response regulatory" evidence="8">
    <location>
        <begin position="10"/>
        <end position="128"/>
    </location>
</feature>
<dbReference type="PROSITE" id="PS50110">
    <property type="entry name" value="RESPONSE_REGULATORY"/>
    <property type="match status" value="1"/>
</dbReference>
<dbReference type="SUPFAM" id="SSF52172">
    <property type="entry name" value="CheY-like"/>
    <property type="match status" value="1"/>
</dbReference>
<dbReference type="InterPro" id="IPR000673">
    <property type="entry name" value="Sig_transdc_resp-reg_Me-estase"/>
</dbReference>
<evidence type="ECO:0000256" key="4">
    <source>
        <dbReference type="ARBA" id="ARBA00039140"/>
    </source>
</evidence>
<dbReference type="PROSITE" id="PS50122">
    <property type="entry name" value="CHEB"/>
    <property type="match status" value="1"/>
</dbReference>
<dbReference type="RefSeq" id="WP_187785204.1">
    <property type="nucleotide sequence ID" value="NZ_JACTVA010000025.1"/>
</dbReference>
<evidence type="ECO:0000256" key="1">
    <source>
        <dbReference type="ARBA" id="ARBA00022490"/>
    </source>
</evidence>
<protein>
    <recommendedName>
        <fullName evidence="4">protein-glutamate methylesterase</fullName>
        <ecNumber evidence="4">3.1.1.61</ecNumber>
    </recommendedName>
</protein>
<dbReference type="Proteomes" id="UP000626026">
    <property type="component" value="Unassembled WGS sequence"/>
</dbReference>
<feature type="active site" evidence="6">
    <location>
        <position position="169"/>
    </location>
</feature>
<dbReference type="SMART" id="SM00448">
    <property type="entry name" value="REC"/>
    <property type="match status" value="1"/>
</dbReference>
<keyword evidence="1" id="KW-0963">Cytoplasm</keyword>
<organism evidence="10 11">
    <name type="scientific">Teichococcus aerophilus</name>
    <dbReference type="NCBI Taxonomy" id="1224513"/>
    <lineage>
        <taxon>Bacteria</taxon>
        <taxon>Pseudomonadati</taxon>
        <taxon>Pseudomonadota</taxon>
        <taxon>Alphaproteobacteria</taxon>
        <taxon>Acetobacterales</taxon>
        <taxon>Roseomonadaceae</taxon>
        <taxon>Roseomonas</taxon>
    </lineage>
</organism>
<dbReference type="SUPFAM" id="SSF52738">
    <property type="entry name" value="Methylesterase CheB, C-terminal domain"/>
    <property type="match status" value="1"/>
</dbReference>
<proteinExistence type="predicted"/>
<keyword evidence="7" id="KW-0597">Phosphoprotein</keyword>
<feature type="domain" description="CheB-type methylesterase" evidence="9">
    <location>
        <begin position="157"/>
        <end position="346"/>
    </location>
</feature>
<dbReference type="InterPro" id="IPR035909">
    <property type="entry name" value="CheB_C"/>
</dbReference>
<evidence type="ECO:0000259" key="8">
    <source>
        <dbReference type="PROSITE" id="PS50110"/>
    </source>
</evidence>
<dbReference type="Gene3D" id="3.40.50.180">
    <property type="entry name" value="Methylesterase CheB, C-terminal domain"/>
    <property type="match status" value="1"/>
</dbReference>
<dbReference type="InterPro" id="IPR001789">
    <property type="entry name" value="Sig_transdc_resp-reg_receiver"/>
</dbReference>
<evidence type="ECO:0000313" key="10">
    <source>
        <dbReference type="EMBL" id="MBC9208040.1"/>
    </source>
</evidence>
<dbReference type="Pfam" id="PF00072">
    <property type="entry name" value="Response_reg"/>
    <property type="match status" value="1"/>
</dbReference>
<sequence length="348" mass="35197">MTPEAGALPTVLVVDDSSFMRLALRQIIEAEGDLRVVGEANDGIAAIEAATRLRPDLVVMDLAMPRLDGLEATRRIMRLPAPPAVVMVSAHTRDGSADALAALDHGAVDYLWKDSDLGGADLARLDRALRPLLRRWAAERGPPPSAGPVAAPPTLTTFAPPQLLVVGASTGGPDAVGAFLEACGALPIPCVVAQHMPVGLAPSLAEALGRRLGRRAAVATDGMALPPGLVAVLPGGWDGVLVRRASGLALRLLETGTTMHPSVDALFRSAAAVATGAVGVVLSGMGRDGAEGAAAMAARQMPILAQAPASCVVAGMPGAVIAAGLALAVGTPAELGARVASMLVSMPR</sequence>
<gene>
    <name evidence="10" type="ORF">IBL26_14435</name>
</gene>
<evidence type="ECO:0000256" key="7">
    <source>
        <dbReference type="PROSITE-ProRule" id="PRU00169"/>
    </source>
</evidence>
<dbReference type="InterPro" id="IPR011006">
    <property type="entry name" value="CheY-like_superfamily"/>
</dbReference>
<keyword evidence="3 6" id="KW-0378">Hydrolase</keyword>
<dbReference type="Gene3D" id="3.40.50.2300">
    <property type="match status" value="1"/>
</dbReference>
<dbReference type="EMBL" id="JACTVA010000025">
    <property type="protein sequence ID" value="MBC9208040.1"/>
    <property type="molecule type" value="Genomic_DNA"/>
</dbReference>